<dbReference type="InterPro" id="IPR043128">
    <property type="entry name" value="Rev_trsase/Diguanyl_cyclase"/>
</dbReference>
<dbReference type="PANTHER" id="PTHR48475">
    <property type="entry name" value="RIBONUCLEASE H"/>
    <property type="match status" value="1"/>
</dbReference>
<name>A0AAE1X9S4_9LAMI</name>
<dbReference type="Proteomes" id="UP001289374">
    <property type="component" value="Unassembled WGS sequence"/>
</dbReference>
<protein>
    <recommendedName>
        <fullName evidence="3">Reverse transcriptase/retrotransposon-derived protein RNase H-like domain-containing protein</fullName>
    </recommendedName>
</protein>
<evidence type="ECO:0008006" key="3">
    <source>
        <dbReference type="Google" id="ProtNLM"/>
    </source>
</evidence>
<keyword evidence="2" id="KW-1185">Reference proteome</keyword>
<dbReference type="InterPro" id="IPR043502">
    <property type="entry name" value="DNA/RNA_pol_sf"/>
</dbReference>
<dbReference type="AlphaFoldDB" id="A0AAE1X9S4"/>
<reference evidence="1" key="2">
    <citation type="journal article" date="2024" name="Plant">
        <title>Genomic evolution and insights into agronomic trait innovations of Sesamum species.</title>
        <authorList>
            <person name="Miao H."/>
            <person name="Wang L."/>
            <person name="Qu L."/>
            <person name="Liu H."/>
            <person name="Sun Y."/>
            <person name="Le M."/>
            <person name="Wang Q."/>
            <person name="Wei S."/>
            <person name="Zheng Y."/>
            <person name="Lin W."/>
            <person name="Duan Y."/>
            <person name="Cao H."/>
            <person name="Xiong S."/>
            <person name="Wang X."/>
            <person name="Wei L."/>
            <person name="Li C."/>
            <person name="Ma Q."/>
            <person name="Ju M."/>
            <person name="Zhao R."/>
            <person name="Li G."/>
            <person name="Mu C."/>
            <person name="Tian Q."/>
            <person name="Mei H."/>
            <person name="Zhang T."/>
            <person name="Gao T."/>
            <person name="Zhang H."/>
        </authorList>
    </citation>
    <scope>NUCLEOTIDE SEQUENCE</scope>
    <source>
        <strain evidence="1">K16</strain>
    </source>
</reference>
<evidence type="ECO:0000313" key="2">
    <source>
        <dbReference type="Proteomes" id="UP001289374"/>
    </source>
</evidence>
<reference evidence="1" key="1">
    <citation type="submission" date="2020-06" db="EMBL/GenBank/DDBJ databases">
        <authorList>
            <person name="Li T."/>
            <person name="Hu X."/>
            <person name="Zhang T."/>
            <person name="Song X."/>
            <person name="Zhang H."/>
            <person name="Dai N."/>
            <person name="Sheng W."/>
            <person name="Hou X."/>
            <person name="Wei L."/>
        </authorList>
    </citation>
    <scope>NUCLEOTIDE SEQUENCE</scope>
    <source>
        <strain evidence="1">K16</strain>
        <tissue evidence="1">Leaf</tissue>
    </source>
</reference>
<dbReference type="EMBL" id="JACGWL010000002">
    <property type="protein sequence ID" value="KAK4407858.1"/>
    <property type="molecule type" value="Genomic_DNA"/>
</dbReference>
<comment type="caution">
    <text evidence="1">The sequence shown here is derived from an EMBL/GenBank/DDBJ whole genome shotgun (WGS) entry which is preliminary data.</text>
</comment>
<dbReference type="SUPFAM" id="SSF56672">
    <property type="entry name" value="DNA/RNA polymerases"/>
    <property type="match status" value="1"/>
</dbReference>
<organism evidence="1 2">
    <name type="scientific">Sesamum angolense</name>
    <dbReference type="NCBI Taxonomy" id="2727404"/>
    <lineage>
        <taxon>Eukaryota</taxon>
        <taxon>Viridiplantae</taxon>
        <taxon>Streptophyta</taxon>
        <taxon>Embryophyta</taxon>
        <taxon>Tracheophyta</taxon>
        <taxon>Spermatophyta</taxon>
        <taxon>Magnoliopsida</taxon>
        <taxon>eudicotyledons</taxon>
        <taxon>Gunneridae</taxon>
        <taxon>Pentapetalae</taxon>
        <taxon>asterids</taxon>
        <taxon>lamiids</taxon>
        <taxon>Lamiales</taxon>
        <taxon>Pedaliaceae</taxon>
        <taxon>Sesamum</taxon>
    </lineage>
</organism>
<sequence length="151" mass="17033">MLVKSKKAHSHVQDVEETFAVLRKCRLKLNPRKCAFRVSGGRFLGVMVTQRSIEVNLTKIKDILDMGPPPVSTKTTIKAQALANFVFEMTGTTLEEVPEERPWLVHKDRSSTTQGSETGIVITSPQGEDMEFAIKFDLKASNNQAKTRHWY</sequence>
<dbReference type="Gene3D" id="3.30.70.270">
    <property type="match status" value="1"/>
</dbReference>
<proteinExistence type="predicted"/>
<accession>A0AAE1X9S4</accession>
<dbReference type="PANTHER" id="PTHR48475:SF2">
    <property type="entry name" value="RIBONUCLEASE H"/>
    <property type="match status" value="1"/>
</dbReference>
<gene>
    <name evidence="1" type="ORF">Sango_0366800</name>
</gene>
<evidence type="ECO:0000313" key="1">
    <source>
        <dbReference type="EMBL" id="KAK4407858.1"/>
    </source>
</evidence>